<dbReference type="PANTHER" id="PTHR21505">
    <property type="entry name" value="MADF DOMAIN-CONTAINING PROTEIN-RELATED"/>
    <property type="match status" value="1"/>
</dbReference>
<dbReference type="Proteomes" id="UP000827092">
    <property type="component" value="Unassembled WGS sequence"/>
</dbReference>
<dbReference type="AlphaFoldDB" id="A0AAV6VTL0"/>
<gene>
    <name evidence="3" type="ORF">JTE90_000255</name>
</gene>
<evidence type="ECO:0000313" key="4">
    <source>
        <dbReference type="Proteomes" id="UP000827092"/>
    </source>
</evidence>
<evidence type="ECO:0000313" key="3">
    <source>
        <dbReference type="EMBL" id="KAG8199386.1"/>
    </source>
</evidence>
<evidence type="ECO:0000259" key="2">
    <source>
        <dbReference type="PROSITE" id="PS51029"/>
    </source>
</evidence>
<organism evidence="3 4">
    <name type="scientific">Oedothorax gibbosus</name>
    <dbReference type="NCBI Taxonomy" id="931172"/>
    <lineage>
        <taxon>Eukaryota</taxon>
        <taxon>Metazoa</taxon>
        <taxon>Ecdysozoa</taxon>
        <taxon>Arthropoda</taxon>
        <taxon>Chelicerata</taxon>
        <taxon>Arachnida</taxon>
        <taxon>Araneae</taxon>
        <taxon>Araneomorphae</taxon>
        <taxon>Entelegynae</taxon>
        <taxon>Araneoidea</taxon>
        <taxon>Linyphiidae</taxon>
        <taxon>Erigoninae</taxon>
        <taxon>Oedothorax</taxon>
    </lineage>
</organism>
<comment type="caution">
    <text evidence="3">The sequence shown here is derived from an EMBL/GenBank/DDBJ whole genome shotgun (WGS) entry which is preliminary data.</text>
</comment>
<feature type="domain" description="MADF" evidence="2">
    <location>
        <begin position="40"/>
        <end position="127"/>
    </location>
</feature>
<dbReference type="Pfam" id="PF10545">
    <property type="entry name" value="MADF_DNA_bdg"/>
    <property type="match status" value="1"/>
</dbReference>
<dbReference type="InterPro" id="IPR006578">
    <property type="entry name" value="MADF-dom"/>
</dbReference>
<protein>
    <recommendedName>
        <fullName evidence="2">MADF domain-containing protein</fullName>
    </recommendedName>
</protein>
<keyword evidence="4" id="KW-1185">Reference proteome</keyword>
<evidence type="ECO:0000256" key="1">
    <source>
        <dbReference type="SAM" id="MobiDB-lite"/>
    </source>
</evidence>
<sequence>MARSSRATVENVRYEYSSSDESVSEIPSRNEKWDEGRTLKLIEEYKKHPILFDANHPHFKTQKQKKAAWLYLSKSVGGGGELDDVYRKIKSLKSIFANNLMKMGTGDEWSPTWIYFEKLIPGAFHEKKNKERIKPWRFLKKARSRKRQKKPFPRQEYNQRNTSPNFFPRSCFNSMNRPHRHFKKNGWMMYSTLKCNALSRNDLYFCD</sequence>
<proteinExistence type="predicted"/>
<dbReference type="PROSITE" id="PS51029">
    <property type="entry name" value="MADF"/>
    <property type="match status" value="1"/>
</dbReference>
<dbReference type="PANTHER" id="PTHR21505:SF12">
    <property type="entry name" value="MADF DOMAIN-CONTAINING PROTEIN-RELATED"/>
    <property type="match status" value="1"/>
</dbReference>
<name>A0AAV6VTL0_9ARAC</name>
<feature type="region of interest" description="Disordered" evidence="1">
    <location>
        <begin position="141"/>
        <end position="163"/>
    </location>
</feature>
<feature type="compositionally biased region" description="Basic residues" evidence="1">
    <location>
        <begin position="141"/>
        <end position="152"/>
    </location>
</feature>
<reference evidence="3 4" key="1">
    <citation type="journal article" date="2022" name="Nat. Ecol. Evol.">
        <title>A masculinizing supergene underlies an exaggerated male reproductive morph in a spider.</title>
        <authorList>
            <person name="Hendrickx F."/>
            <person name="De Corte Z."/>
            <person name="Sonet G."/>
            <person name="Van Belleghem S.M."/>
            <person name="Kostlbacher S."/>
            <person name="Vangestel C."/>
        </authorList>
    </citation>
    <scope>NUCLEOTIDE SEQUENCE [LARGE SCALE GENOMIC DNA]</scope>
    <source>
        <strain evidence="3">W744_W776</strain>
    </source>
</reference>
<dbReference type="SMART" id="SM00595">
    <property type="entry name" value="MADF"/>
    <property type="match status" value="1"/>
</dbReference>
<dbReference type="EMBL" id="JAFNEN010000027">
    <property type="protein sequence ID" value="KAG8199386.1"/>
    <property type="molecule type" value="Genomic_DNA"/>
</dbReference>
<accession>A0AAV6VTL0</accession>